<dbReference type="GO" id="GO:0005634">
    <property type="term" value="C:nucleus"/>
    <property type="evidence" value="ECO:0007669"/>
    <property type="project" value="TreeGrafter"/>
</dbReference>
<dbReference type="EMBL" id="RDQH01000341">
    <property type="protein sequence ID" value="RXH75433.1"/>
    <property type="molecule type" value="Genomic_DNA"/>
</dbReference>
<dbReference type="PANTHER" id="PTHR31948">
    <property type="entry name" value="ZINC-FINGER HOMEODOMAIN PROTEIN 2"/>
    <property type="match status" value="1"/>
</dbReference>
<protein>
    <recommendedName>
        <fullName evidence="4">ZF-HD dimerization-type domain-containing protein</fullName>
    </recommendedName>
</protein>
<keyword evidence="6" id="KW-1185">Reference proteome</keyword>
<dbReference type="PROSITE" id="PS51523">
    <property type="entry name" value="ZF_HD_DIMER"/>
    <property type="match status" value="1"/>
</dbReference>
<evidence type="ECO:0000256" key="1">
    <source>
        <dbReference type="ARBA" id="ARBA00022723"/>
    </source>
</evidence>
<evidence type="ECO:0000313" key="6">
    <source>
        <dbReference type="Proteomes" id="UP000290289"/>
    </source>
</evidence>
<evidence type="ECO:0000256" key="3">
    <source>
        <dbReference type="ARBA" id="ARBA00022833"/>
    </source>
</evidence>
<organism evidence="5 6">
    <name type="scientific">Malus domestica</name>
    <name type="common">Apple</name>
    <name type="synonym">Pyrus malus</name>
    <dbReference type="NCBI Taxonomy" id="3750"/>
    <lineage>
        <taxon>Eukaryota</taxon>
        <taxon>Viridiplantae</taxon>
        <taxon>Streptophyta</taxon>
        <taxon>Embryophyta</taxon>
        <taxon>Tracheophyta</taxon>
        <taxon>Spermatophyta</taxon>
        <taxon>Magnoliopsida</taxon>
        <taxon>eudicotyledons</taxon>
        <taxon>Gunneridae</taxon>
        <taxon>Pentapetalae</taxon>
        <taxon>rosids</taxon>
        <taxon>fabids</taxon>
        <taxon>Rosales</taxon>
        <taxon>Rosaceae</taxon>
        <taxon>Amygdaloideae</taxon>
        <taxon>Maleae</taxon>
        <taxon>Malus</taxon>
    </lineage>
</organism>
<dbReference type="NCBIfam" id="TIGR01566">
    <property type="entry name" value="ZF_HD_prot_N"/>
    <property type="match status" value="1"/>
</dbReference>
<dbReference type="Proteomes" id="UP000290289">
    <property type="component" value="Chromosome 15"/>
</dbReference>
<sequence length="181" mass="20178">MKLTTLHNGVRYKECLKNHAAVIGGTATNGCGEFMPNGEEGTIKALKGLNRYACNCHRKEVEGEQHQQLSFWDHNFHHTINKISLMSRKIIIVVVTMVDHILTQDFEVCLDVRKLEIEIELNSKSQAFPLINAVEGLPAVSSTLLSRRRVALSSPSAGQSGNTLTESNITLDKRTQRILKL</sequence>
<keyword evidence="1" id="KW-0479">Metal-binding</keyword>
<gene>
    <name evidence="5" type="ORF">DVH24_030154</name>
</gene>
<name>A0A498I2Y5_MALDO</name>
<dbReference type="PANTHER" id="PTHR31948:SF163">
    <property type="entry name" value="ZINC-FINGER HOMEODOMAIN PROTEIN 3"/>
    <property type="match status" value="1"/>
</dbReference>
<evidence type="ECO:0000259" key="4">
    <source>
        <dbReference type="PROSITE" id="PS51523"/>
    </source>
</evidence>
<reference evidence="5 6" key="1">
    <citation type="submission" date="2018-10" db="EMBL/GenBank/DDBJ databases">
        <title>A high-quality apple genome assembly.</title>
        <authorList>
            <person name="Hu J."/>
        </authorList>
    </citation>
    <scope>NUCLEOTIDE SEQUENCE [LARGE SCALE GENOMIC DNA]</scope>
    <source>
        <strain evidence="6">cv. HFTH1</strain>
        <tissue evidence="5">Young leaf</tissue>
    </source>
</reference>
<dbReference type="GO" id="GO:0008270">
    <property type="term" value="F:zinc ion binding"/>
    <property type="evidence" value="ECO:0007669"/>
    <property type="project" value="UniProtKB-KW"/>
</dbReference>
<keyword evidence="3" id="KW-0862">Zinc</keyword>
<keyword evidence="2" id="KW-0863">Zinc-finger</keyword>
<comment type="caution">
    <text evidence="5">The sequence shown here is derived from an EMBL/GenBank/DDBJ whole genome shotgun (WGS) entry which is preliminary data.</text>
</comment>
<proteinExistence type="predicted"/>
<dbReference type="GO" id="GO:0000976">
    <property type="term" value="F:transcription cis-regulatory region binding"/>
    <property type="evidence" value="ECO:0007669"/>
    <property type="project" value="TreeGrafter"/>
</dbReference>
<dbReference type="InterPro" id="IPR006456">
    <property type="entry name" value="ZF_HD_homeobox_Cys/His_dimer"/>
</dbReference>
<dbReference type="GO" id="GO:0003700">
    <property type="term" value="F:DNA-binding transcription factor activity"/>
    <property type="evidence" value="ECO:0007669"/>
    <property type="project" value="TreeGrafter"/>
</dbReference>
<feature type="domain" description="ZF-HD dimerization-type" evidence="4">
    <location>
        <begin position="12"/>
        <end position="64"/>
    </location>
</feature>
<dbReference type="AlphaFoldDB" id="A0A498I2Y5"/>
<dbReference type="Pfam" id="PF04770">
    <property type="entry name" value="ZF-HD_dimer"/>
    <property type="match status" value="1"/>
</dbReference>
<evidence type="ECO:0000256" key="2">
    <source>
        <dbReference type="ARBA" id="ARBA00022771"/>
    </source>
</evidence>
<dbReference type="GO" id="GO:0050793">
    <property type="term" value="P:regulation of developmental process"/>
    <property type="evidence" value="ECO:0007669"/>
    <property type="project" value="TreeGrafter"/>
</dbReference>
<evidence type="ECO:0000313" key="5">
    <source>
        <dbReference type="EMBL" id="RXH75433.1"/>
    </source>
</evidence>
<accession>A0A498I2Y5</accession>